<sequence length="114" mass="12349">MKGSLLLFALVVSFVCLCWGANTGGSTTSPSTANQVTWASDCVDSVVSNYMLVLTNELHRIDTDNVTSPTNTTAEPTTVGTKTNKILASMVLALPCLRGLFRLSLLEWQHEESR</sequence>
<name>A0A2H3TV58_FUSOX</name>
<gene>
    <name evidence="2" type="ORF">FRV6_15673</name>
</gene>
<dbReference type="EMBL" id="FMJY01000010">
    <property type="protein sequence ID" value="SCO91545.1"/>
    <property type="molecule type" value="Genomic_DNA"/>
</dbReference>
<dbReference type="Proteomes" id="UP000219369">
    <property type="component" value="Unassembled WGS sequence"/>
</dbReference>
<accession>A0A2H3TV58</accession>
<reference evidence="3" key="1">
    <citation type="submission" date="2016-09" db="EMBL/GenBank/DDBJ databases">
        <authorList>
            <person name="Guldener U."/>
        </authorList>
    </citation>
    <scope>NUCLEOTIDE SEQUENCE [LARGE SCALE GENOMIC DNA]</scope>
    <source>
        <strain evidence="3">V64-1</strain>
    </source>
</reference>
<evidence type="ECO:0000256" key="1">
    <source>
        <dbReference type="SAM" id="SignalP"/>
    </source>
</evidence>
<feature type="signal peptide" evidence="1">
    <location>
        <begin position="1"/>
        <end position="20"/>
    </location>
</feature>
<dbReference type="AlphaFoldDB" id="A0A2H3TV58"/>
<evidence type="ECO:0000313" key="2">
    <source>
        <dbReference type="EMBL" id="SCO91545.1"/>
    </source>
</evidence>
<evidence type="ECO:0000313" key="3">
    <source>
        <dbReference type="Proteomes" id="UP000219369"/>
    </source>
</evidence>
<feature type="chain" id="PRO_5013742965" evidence="1">
    <location>
        <begin position="21"/>
        <end position="114"/>
    </location>
</feature>
<proteinExistence type="predicted"/>
<keyword evidence="1" id="KW-0732">Signal</keyword>
<organism evidence="2 3">
    <name type="scientific">Fusarium oxysporum</name>
    <name type="common">Fusarium vascular wilt</name>
    <dbReference type="NCBI Taxonomy" id="5507"/>
    <lineage>
        <taxon>Eukaryota</taxon>
        <taxon>Fungi</taxon>
        <taxon>Dikarya</taxon>
        <taxon>Ascomycota</taxon>
        <taxon>Pezizomycotina</taxon>
        <taxon>Sordariomycetes</taxon>
        <taxon>Hypocreomycetidae</taxon>
        <taxon>Hypocreales</taxon>
        <taxon>Nectriaceae</taxon>
        <taxon>Fusarium</taxon>
        <taxon>Fusarium oxysporum species complex</taxon>
    </lineage>
</organism>
<protein>
    <submittedName>
        <fullName evidence="2">Uncharacterized protein</fullName>
    </submittedName>
</protein>